<dbReference type="AlphaFoldDB" id="A0A2P1PT91"/>
<dbReference type="CDD" id="cd03467">
    <property type="entry name" value="Rieske"/>
    <property type="match status" value="1"/>
</dbReference>
<dbReference type="EMBL" id="CP027860">
    <property type="protein sequence ID" value="AVP98042.1"/>
    <property type="molecule type" value="Genomic_DNA"/>
</dbReference>
<keyword evidence="1" id="KW-0001">2Fe-2S</keyword>
<dbReference type="PANTHER" id="PTHR40261">
    <property type="match status" value="1"/>
</dbReference>
<evidence type="ECO:0000313" key="7">
    <source>
        <dbReference type="Proteomes" id="UP000241074"/>
    </source>
</evidence>
<gene>
    <name evidence="6" type="ORF">C7S18_12900</name>
</gene>
<evidence type="ECO:0000313" key="6">
    <source>
        <dbReference type="EMBL" id="AVP98042.1"/>
    </source>
</evidence>
<evidence type="ECO:0000256" key="3">
    <source>
        <dbReference type="ARBA" id="ARBA00023004"/>
    </source>
</evidence>
<organism evidence="6 7">
    <name type="scientific">Ahniella affigens</name>
    <dbReference type="NCBI Taxonomy" id="2021234"/>
    <lineage>
        <taxon>Bacteria</taxon>
        <taxon>Pseudomonadati</taxon>
        <taxon>Pseudomonadota</taxon>
        <taxon>Gammaproteobacteria</taxon>
        <taxon>Lysobacterales</taxon>
        <taxon>Rhodanobacteraceae</taxon>
        <taxon>Ahniella</taxon>
    </lineage>
</organism>
<dbReference type="InterPro" id="IPR036922">
    <property type="entry name" value="Rieske_2Fe-2S_sf"/>
</dbReference>
<evidence type="ECO:0000256" key="4">
    <source>
        <dbReference type="ARBA" id="ARBA00023014"/>
    </source>
</evidence>
<keyword evidence="2" id="KW-0479">Metal-binding</keyword>
<dbReference type="RefSeq" id="WP_106891962.1">
    <property type="nucleotide sequence ID" value="NZ_CP027860.1"/>
</dbReference>
<dbReference type="InterPro" id="IPR017941">
    <property type="entry name" value="Rieske_2Fe-2S"/>
</dbReference>
<dbReference type="Proteomes" id="UP000241074">
    <property type="component" value="Chromosome"/>
</dbReference>
<dbReference type="OrthoDB" id="9794779at2"/>
<feature type="domain" description="Rieske" evidence="5">
    <location>
        <begin position="13"/>
        <end position="117"/>
    </location>
</feature>
<sequence length="120" mass="12906">MNDLQTNEGESQAGLCPVAMIPDGGVHAVMVTLSTGPVSVLLTRLGERVQAFHNECPHAGRRLDWAPNRFLMEHGHVICASHGAAFTLDTGLCVGGPCRGQSLHPFPVKVVDGWVRLLRD</sequence>
<dbReference type="KEGG" id="xba:C7S18_12900"/>
<accession>A0A2P1PT91</accession>
<evidence type="ECO:0000259" key="5">
    <source>
        <dbReference type="PROSITE" id="PS51296"/>
    </source>
</evidence>
<keyword evidence="7" id="KW-1185">Reference proteome</keyword>
<reference evidence="6 7" key="1">
    <citation type="submission" date="2018-03" db="EMBL/GenBank/DDBJ databases">
        <title>Ahniella affigens gen. nov., sp. nov., a gammaproteobacterium isolated from sandy soil near a stream.</title>
        <authorList>
            <person name="Ko Y."/>
            <person name="Kim J.-H."/>
        </authorList>
    </citation>
    <scope>NUCLEOTIDE SEQUENCE [LARGE SCALE GENOMIC DNA]</scope>
    <source>
        <strain evidence="6 7">D13</strain>
    </source>
</reference>
<protein>
    <submittedName>
        <fullName evidence="6">Ferredoxin</fullName>
    </submittedName>
</protein>
<proteinExistence type="predicted"/>
<dbReference type="Gene3D" id="2.102.10.10">
    <property type="entry name" value="Rieske [2Fe-2S] iron-sulphur domain"/>
    <property type="match status" value="1"/>
</dbReference>
<evidence type="ECO:0000256" key="2">
    <source>
        <dbReference type="ARBA" id="ARBA00022723"/>
    </source>
</evidence>
<keyword evidence="4" id="KW-0411">Iron-sulfur</keyword>
<name>A0A2P1PT91_9GAMM</name>
<dbReference type="GO" id="GO:0051537">
    <property type="term" value="F:2 iron, 2 sulfur cluster binding"/>
    <property type="evidence" value="ECO:0007669"/>
    <property type="project" value="UniProtKB-KW"/>
</dbReference>
<reference evidence="6 7" key="2">
    <citation type="submission" date="2018-03" db="EMBL/GenBank/DDBJ databases">
        <authorList>
            <person name="Keele B.F."/>
        </authorList>
    </citation>
    <scope>NUCLEOTIDE SEQUENCE [LARGE SCALE GENOMIC DNA]</scope>
    <source>
        <strain evidence="6 7">D13</strain>
    </source>
</reference>
<keyword evidence="3" id="KW-0408">Iron</keyword>
<dbReference type="PANTHER" id="PTHR40261:SF1">
    <property type="entry name" value="RIESKE DOMAIN-CONTAINING PROTEIN"/>
    <property type="match status" value="1"/>
</dbReference>
<dbReference type="SUPFAM" id="SSF50022">
    <property type="entry name" value="ISP domain"/>
    <property type="match status" value="1"/>
</dbReference>
<evidence type="ECO:0000256" key="1">
    <source>
        <dbReference type="ARBA" id="ARBA00022714"/>
    </source>
</evidence>
<dbReference type="GO" id="GO:0046872">
    <property type="term" value="F:metal ion binding"/>
    <property type="evidence" value="ECO:0007669"/>
    <property type="project" value="UniProtKB-KW"/>
</dbReference>
<dbReference type="PROSITE" id="PS51296">
    <property type="entry name" value="RIESKE"/>
    <property type="match status" value="1"/>
</dbReference>
<dbReference type="Pfam" id="PF00355">
    <property type="entry name" value="Rieske"/>
    <property type="match status" value="1"/>
</dbReference>